<dbReference type="SUPFAM" id="SSF50978">
    <property type="entry name" value="WD40 repeat-like"/>
    <property type="match status" value="1"/>
</dbReference>
<evidence type="ECO:0000313" key="3">
    <source>
        <dbReference type="Proteomes" id="UP000053815"/>
    </source>
</evidence>
<dbReference type="SMART" id="SM00320">
    <property type="entry name" value="WD40"/>
    <property type="match status" value="7"/>
</dbReference>
<name>A0A0C9LW71_9FUNG</name>
<dbReference type="STRING" id="91626.A0A0C9LW71"/>
<dbReference type="Proteomes" id="UP000053815">
    <property type="component" value="Unassembled WGS sequence"/>
</dbReference>
<dbReference type="Pfam" id="PF24796">
    <property type="entry name" value="WDR55"/>
    <property type="match status" value="1"/>
</dbReference>
<evidence type="ECO:0000313" key="2">
    <source>
        <dbReference type="EMBL" id="GAN08015.1"/>
    </source>
</evidence>
<proteinExistence type="predicted"/>
<dbReference type="EMBL" id="DF836475">
    <property type="protein sequence ID" value="GAN08015.1"/>
    <property type="molecule type" value="Genomic_DNA"/>
</dbReference>
<dbReference type="InterPro" id="IPR036322">
    <property type="entry name" value="WD40_repeat_dom_sf"/>
</dbReference>
<organism evidence="2">
    <name type="scientific">Mucor ambiguus</name>
    <dbReference type="NCBI Taxonomy" id="91626"/>
    <lineage>
        <taxon>Eukaryota</taxon>
        <taxon>Fungi</taxon>
        <taxon>Fungi incertae sedis</taxon>
        <taxon>Mucoromycota</taxon>
        <taxon>Mucoromycotina</taxon>
        <taxon>Mucoromycetes</taxon>
        <taxon>Mucorales</taxon>
        <taxon>Mucorineae</taxon>
        <taxon>Mucoraceae</taxon>
        <taxon>Mucor</taxon>
    </lineage>
</organism>
<sequence>MQVATNYAKKKVLGNVSDRVHQNKPAFETDPEILAATQEIAAKKKHHWYNKKVQATPDLLLSKEERKILLKVKNRAWYLDKGFHCCCFNVGLDGLIGLIPGIGDVITTVMAMQLVRTASKANLPKAIIAQMMWNVMLDFMIGLTPIAGDILDIFFKCNWRNAMLLEEFLIMRRMDEIRLEKGQNAVMNADHTVTTTAGALDGGPSIPKQAATLNHHHENQVSPITHPASGESTTTADQATKPADTQKNNIINTFFSLYIFNKLMEPKPIEFKDHIFDFSFHPVENIIVAGLINGQVQCWNYATDRENTLNWTTRVSKKSCRGVEFTPDGAHLLSISRDKSIQALDVTTGRLLYKIPKAHKYAINKICKLDTHLTATGDDEGIIKIWDMRTCKATQEYKVHDDFIADMEYCSGRSSLLSTGGDGLLSIFDTRKSTDKIKLSQPVDDELLSMAVIEDGSKVIAGSQSGALYTWDWNQWDASRKWLGHPNSIDALCKLDEQVVCTGGSDGLLRMISVQPYKFEGILGDHGEDFPIECIEMDHHQTYLASCGHDLQLKFWNVQFLFEQEDDQATLKRKVIHIRDDDDEEKDDAHDTLGGHDTKRPRESFFDQL</sequence>
<dbReference type="PANTHER" id="PTHR35519:SF2">
    <property type="entry name" value="PH DOMAIN PROTEIN"/>
    <property type="match status" value="1"/>
</dbReference>
<dbReference type="PANTHER" id="PTHR35519">
    <property type="entry name" value="MEMBRANE PROTEINS"/>
    <property type="match status" value="1"/>
</dbReference>
<dbReference type="Pfam" id="PF13430">
    <property type="entry name" value="DUF4112"/>
    <property type="match status" value="1"/>
</dbReference>
<protein>
    <submittedName>
        <fullName evidence="2">Transducin family protein/WD-40 repeat family protein</fullName>
    </submittedName>
</protein>
<dbReference type="InterPro" id="IPR015943">
    <property type="entry name" value="WD40/YVTN_repeat-like_dom_sf"/>
</dbReference>
<keyword evidence="3" id="KW-1185">Reference proteome</keyword>
<accession>A0A0C9LW71</accession>
<dbReference type="AlphaFoldDB" id="A0A0C9LW71"/>
<dbReference type="InterPro" id="IPR025187">
    <property type="entry name" value="DUF4112"/>
</dbReference>
<evidence type="ECO:0000256" key="1">
    <source>
        <dbReference type="SAM" id="MobiDB-lite"/>
    </source>
</evidence>
<feature type="compositionally biased region" description="Polar residues" evidence="1">
    <location>
        <begin position="230"/>
        <end position="240"/>
    </location>
</feature>
<gene>
    <name evidence="2" type="ORF">MAM1_0186c07521</name>
</gene>
<dbReference type="InterPro" id="IPR001680">
    <property type="entry name" value="WD40_rpt"/>
</dbReference>
<dbReference type="Gene3D" id="2.130.10.10">
    <property type="entry name" value="YVTN repeat-like/Quinoprotein amine dehydrogenase"/>
    <property type="match status" value="3"/>
</dbReference>
<reference evidence="2" key="1">
    <citation type="submission" date="2014-09" db="EMBL/GenBank/DDBJ databases">
        <title>Draft genome sequence of an oleaginous Mucoromycotina fungus Mucor ambiguus NBRC6742.</title>
        <authorList>
            <person name="Takeda I."/>
            <person name="Yamane N."/>
            <person name="Morita T."/>
            <person name="Tamano K."/>
            <person name="Machida M."/>
            <person name="Baker S."/>
            <person name="Koike H."/>
        </authorList>
    </citation>
    <scope>NUCLEOTIDE SEQUENCE</scope>
    <source>
        <strain evidence="2">NBRC 6742</strain>
    </source>
</reference>
<dbReference type="OrthoDB" id="10248475at2759"/>
<feature type="compositionally biased region" description="Basic and acidic residues" evidence="1">
    <location>
        <begin position="587"/>
        <end position="609"/>
    </location>
</feature>
<feature type="region of interest" description="Disordered" evidence="1">
    <location>
        <begin position="220"/>
        <end position="240"/>
    </location>
</feature>
<feature type="region of interest" description="Disordered" evidence="1">
    <location>
        <begin position="582"/>
        <end position="609"/>
    </location>
</feature>